<dbReference type="AntiFam" id="ANF00008">
    <property type="entry name" value="Translation of CRISPR region"/>
</dbReference>
<organism evidence="1">
    <name type="scientific">uncultured spirochete</name>
    <dbReference type="NCBI Taxonomy" id="156406"/>
    <lineage>
        <taxon>Bacteria</taxon>
        <taxon>Pseudomonadati</taxon>
        <taxon>Spirochaetota</taxon>
        <taxon>Spirochaetia</taxon>
        <taxon>Spirochaetales</taxon>
        <taxon>environmental samples</taxon>
    </lineage>
</organism>
<sequence length="83" mass="9517">MVSIHAPAWGATSLYRDFCDFIKGFNPRARVGRDSIKRSCNKQFFRFNPRARVGRFRLLSILDSFNPRARVGRDVISARAMPA</sequence>
<gene>
    <name evidence="1" type="ORF">SPIRO4BDMA_50633</name>
</gene>
<proteinExistence type="predicted"/>
<name>A0A3P3XS50_9SPIR</name>
<reference evidence="1" key="1">
    <citation type="submission" date="2017-02" db="EMBL/GenBank/DDBJ databases">
        <authorList>
            <person name="Regsiter A."/>
            <person name="William W."/>
        </authorList>
    </citation>
    <scope>NUCLEOTIDE SEQUENCE</scope>
    <source>
        <strain evidence="1">BdmA 4</strain>
    </source>
</reference>
<evidence type="ECO:0000313" key="1">
    <source>
        <dbReference type="EMBL" id="SLM19118.1"/>
    </source>
</evidence>
<dbReference type="AntiFam" id="ANF00272">
    <property type="entry name" value="Translation of CRISPR region"/>
</dbReference>
<dbReference type="AlphaFoldDB" id="A0A3P3XS50"/>
<accession>A0A3P3XS50</accession>
<protein>
    <submittedName>
        <fullName evidence="1">Uncharacterized protein</fullName>
    </submittedName>
</protein>
<dbReference type="EMBL" id="FWDO01000005">
    <property type="protein sequence ID" value="SLM19118.1"/>
    <property type="molecule type" value="Genomic_DNA"/>
</dbReference>